<name>A0ABR7U3U9_9BRAD</name>
<reference evidence="1 2" key="1">
    <citation type="journal article" date="2020" name="Arch. Microbiol.">
        <title>Bradyrhizobium campsiandrae sp. nov., a nitrogen-fixing bacterial strain isolated from a native leguminous tree from the Amazon adapted to flooded conditions.</title>
        <authorList>
            <person name="Cabral Michel D."/>
            <person name="Martins da Costa E."/>
            <person name="Azarias Guimaraes A."/>
            <person name="Soares de Carvalho T."/>
            <person name="Santos de Castro Caputo P."/>
            <person name="Willems A."/>
            <person name="de Souza Moreira F.M."/>
        </authorList>
    </citation>
    <scope>NUCLEOTIDE SEQUENCE [LARGE SCALE GENOMIC DNA]</scope>
    <source>
        <strain evidence="2">INPA 384B</strain>
    </source>
</reference>
<evidence type="ECO:0000313" key="2">
    <source>
        <dbReference type="Proteomes" id="UP000639516"/>
    </source>
</evidence>
<comment type="caution">
    <text evidence="1">The sequence shown here is derived from an EMBL/GenBank/DDBJ whole genome shotgun (WGS) entry which is preliminary data.</text>
</comment>
<dbReference type="EMBL" id="JAATTO010000008">
    <property type="protein sequence ID" value="MBC9978057.1"/>
    <property type="molecule type" value="Genomic_DNA"/>
</dbReference>
<proteinExistence type="predicted"/>
<gene>
    <name evidence="1" type="ORF">HA482_07465</name>
</gene>
<dbReference type="Proteomes" id="UP000639516">
    <property type="component" value="Unassembled WGS sequence"/>
</dbReference>
<sequence>MNVDPDSGEAVPTGVTGTRAALERDGFAFDPGVATYCPTEWLDERGYLDAGLARRHPRPWGI</sequence>
<accession>A0ABR7U3U9</accession>
<protein>
    <submittedName>
        <fullName evidence="1">Uncharacterized protein</fullName>
    </submittedName>
</protein>
<organism evidence="1 2">
    <name type="scientific">Bradyrhizobium campsiandrae</name>
    <dbReference type="NCBI Taxonomy" id="1729892"/>
    <lineage>
        <taxon>Bacteria</taxon>
        <taxon>Pseudomonadati</taxon>
        <taxon>Pseudomonadota</taxon>
        <taxon>Alphaproteobacteria</taxon>
        <taxon>Hyphomicrobiales</taxon>
        <taxon>Nitrobacteraceae</taxon>
        <taxon>Bradyrhizobium</taxon>
    </lineage>
</organism>
<keyword evidence="2" id="KW-1185">Reference proteome</keyword>
<evidence type="ECO:0000313" key="1">
    <source>
        <dbReference type="EMBL" id="MBC9978057.1"/>
    </source>
</evidence>